<accession>X1B4E4</accession>
<proteinExistence type="predicted"/>
<comment type="caution">
    <text evidence="2">The sequence shown here is derived from an EMBL/GenBank/DDBJ whole genome shotgun (WGS) entry which is preliminary data.</text>
</comment>
<dbReference type="InterPro" id="IPR029044">
    <property type="entry name" value="Nucleotide-diphossugar_trans"/>
</dbReference>
<protein>
    <recommendedName>
        <fullName evidence="1">Glycosyltransferase 2-like domain-containing protein</fullName>
    </recommendedName>
</protein>
<dbReference type="PANTHER" id="PTHR43685">
    <property type="entry name" value="GLYCOSYLTRANSFERASE"/>
    <property type="match status" value="1"/>
</dbReference>
<organism evidence="2">
    <name type="scientific">marine sediment metagenome</name>
    <dbReference type="NCBI Taxonomy" id="412755"/>
    <lineage>
        <taxon>unclassified sequences</taxon>
        <taxon>metagenomes</taxon>
        <taxon>ecological metagenomes</taxon>
    </lineage>
</organism>
<dbReference type="SUPFAM" id="SSF53448">
    <property type="entry name" value="Nucleotide-diphospho-sugar transferases"/>
    <property type="match status" value="1"/>
</dbReference>
<dbReference type="CDD" id="cd00761">
    <property type="entry name" value="Glyco_tranf_GTA_type"/>
    <property type="match status" value="1"/>
</dbReference>
<feature type="domain" description="Glycosyltransferase 2-like" evidence="1">
    <location>
        <begin position="8"/>
        <end position="135"/>
    </location>
</feature>
<dbReference type="Gene3D" id="3.90.550.10">
    <property type="entry name" value="Spore Coat Polysaccharide Biosynthesis Protein SpsA, Chain A"/>
    <property type="match status" value="1"/>
</dbReference>
<dbReference type="AlphaFoldDB" id="X1B4E4"/>
<dbReference type="Pfam" id="PF00535">
    <property type="entry name" value="Glycos_transf_2"/>
    <property type="match status" value="1"/>
</dbReference>
<evidence type="ECO:0000313" key="2">
    <source>
        <dbReference type="EMBL" id="GAG76177.1"/>
    </source>
</evidence>
<dbReference type="InterPro" id="IPR050834">
    <property type="entry name" value="Glycosyltransf_2"/>
</dbReference>
<dbReference type="PANTHER" id="PTHR43685:SF2">
    <property type="entry name" value="GLYCOSYLTRANSFERASE 2-LIKE DOMAIN-CONTAINING PROTEIN"/>
    <property type="match status" value="1"/>
</dbReference>
<evidence type="ECO:0000259" key="1">
    <source>
        <dbReference type="Pfam" id="PF00535"/>
    </source>
</evidence>
<dbReference type="EMBL" id="BART01018609">
    <property type="protein sequence ID" value="GAG76177.1"/>
    <property type="molecule type" value="Genomic_DNA"/>
</dbReference>
<sequence>MVNLPSFTVVIPLYNKALHIKRTLQSVLEQNYKDFEIVVVDDGSTDGGVNIVKQINDNRIRLIQQENQGVSAARNKGIENARNELIAFLDADDEWKPNHLDVLARLIKKFPEAGAYGTAYQKKLKNGKSWIPDFKAIPLSPWEGIVPNYFKAVAVGPEILWTSAIAVWKEVFDKAGYFRVDIRNGEDADMWVRIAI</sequence>
<gene>
    <name evidence="2" type="ORF">S01H4_35074</name>
</gene>
<dbReference type="InterPro" id="IPR001173">
    <property type="entry name" value="Glyco_trans_2-like"/>
</dbReference>
<name>X1B4E4_9ZZZZ</name>
<reference evidence="2" key="1">
    <citation type="journal article" date="2014" name="Front. Microbiol.">
        <title>High frequency of phylogenetically diverse reductive dehalogenase-homologous genes in deep subseafloor sedimentary metagenomes.</title>
        <authorList>
            <person name="Kawai M."/>
            <person name="Futagami T."/>
            <person name="Toyoda A."/>
            <person name="Takaki Y."/>
            <person name="Nishi S."/>
            <person name="Hori S."/>
            <person name="Arai W."/>
            <person name="Tsubouchi T."/>
            <person name="Morono Y."/>
            <person name="Uchiyama I."/>
            <person name="Ito T."/>
            <person name="Fujiyama A."/>
            <person name="Inagaki F."/>
            <person name="Takami H."/>
        </authorList>
    </citation>
    <scope>NUCLEOTIDE SEQUENCE</scope>
    <source>
        <strain evidence="2">Expedition CK06-06</strain>
    </source>
</reference>